<organism evidence="3 4">
    <name type="scientific">Exidia glandulosa HHB12029</name>
    <dbReference type="NCBI Taxonomy" id="1314781"/>
    <lineage>
        <taxon>Eukaryota</taxon>
        <taxon>Fungi</taxon>
        <taxon>Dikarya</taxon>
        <taxon>Basidiomycota</taxon>
        <taxon>Agaricomycotina</taxon>
        <taxon>Agaricomycetes</taxon>
        <taxon>Auriculariales</taxon>
        <taxon>Exidiaceae</taxon>
        <taxon>Exidia</taxon>
    </lineage>
</organism>
<reference evidence="3 4" key="1">
    <citation type="journal article" date="2016" name="Mol. Biol. Evol.">
        <title>Comparative Genomics of Early-Diverging Mushroom-Forming Fungi Provides Insights into the Origins of Lignocellulose Decay Capabilities.</title>
        <authorList>
            <person name="Nagy L.G."/>
            <person name="Riley R."/>
            <person name="Tritt A."/>
            <person name="Adam C."/>
            <person name="Daum C."/>
            <person name="Floudas D."/>
            <person name="Sun H."/>
            <person name="Yadav J.S."/>
            <person name="Pangilinan J."/>
            <person name="Larsson K.H."/>
            <person name="Matsuura K."/>
            <person name="Barry K."/>
            <person name="Labutti K."/>
            <person name="Kuo R."/>
            <person name="Ohm R.A."/>
            <person name="Bhattacharya S.S."/>
            <person name="Shirouzu T."/>
            <person name="Yoshinaga Y."/>
            <person name="Martin F.M."/>
            <person name="Grigoriev I.V."/>
            <person name="Hibbett D.S."/>
        </authorList>
    </citation>
    <scope>NUCLEOTIDE SEQUENCE [LARGE SCALE GENOMIC DNA]</scope>
    <source>
        <strain evidence="3 4">HHB12029</strain>
    </source>
</reference>
<dbReference type="EMBL" id="KV425916">
    <property type="protein sequence ID" value="KZV98648.1"/>
    <property type="molecule type" value="Genomic_DNA"/>
</dbReference>
<accession>A0A165M1X7</accession>
<proteinExistence type="predicted"/>
<protein>
    <submittedName>
        <fullName evidence="3">Uncharacterized protein</fullName>
    </submittedName>
</protein>
<feature type="compositionally biased region" description="Acidic residues" evidence="2">
    <location>
        <begin position="60"/>
        <end position="76"/>
    </location>
</feature>
<feature type="region of interest" description="Disordered" evidence="2">
    <location>
        <begin position="1"/>
        <end position="91"/>
    </location>
</feature>
<dbReference type="Proteomes" id="UP000077266">
    <property type="component" value="Unassembled WGS sequence"/>
</dbReference>
<evidence type="ECO:0000256" key="1">
    <source>
        <dbReference type="SAM" id="Coils"/>
    </source>
</evidence>
<keyword evidence="4" id="KW-1185">Reference proteome</keyword>
<evidence type="ECO:0000313" key="4">
    <source>
        <dbReference type="Proteomes" id="UP000077266"/>
    </source>
</evidence>
<name>A0A165M1X7_EXIGL</name>
<keyword evidence="1" id="KW-0175">Coiled coil</keyword>
<feature type="coiled-coil region" evidence="1">
    <location>
        <begin position="101"/>
        <end position="135"/>
    </location>
</feature>
<feature type="compositionally biased region" description="Acidic residues" evidence="2">
    <location>
        <begin position="1"/>
        <end position="16"/>
    </location>
</feature>
<sequence>MDFEQDAPASETDETGALDALHVPLLEDQEHDGSIELADDDVEMITMSDAESDGLKREADLEDGDESDAGDEASDEAEGRPHANGGPPSVDAAIQELVNDNNRLSRAVSSQHATIEELRKQLHQATTQLAATEQRLLVVSQDLAASRSFVAKEDVDGQQIRTVFDDLNEAVDDHTSCCSTPCLTRLKARLSTFPLLSRSFPVTNSCGRSFTISCRPRWCRRCL</sequence>
<evidence type="ECO:0000256" key="2">
    <source>
        <dbReference type="SAM" id="MobiDB-lite"/>
    </source>
</evidence>
<evidence type="ECO:0000313" key="3">
    <source>
        <dbReference type="EMBL" id="KZV98648.1"/>
    </source>
</evidence>
<gene>
    <name evidence="3" type="ORF">EXIGLDRAFT_292918</name>
</gene>
<dbReference type="AlphaFoldDB" id="A0A165M1X7"/>
<dbReference type="InParanoid" id="A0A165M1X7"/>